<dbReference type="InterPro" id="IPR011990">
    <property type="entry name" value="TPR-like_helical_dom_sf"/>
</dbReference>
<dbReference type="AlphaFoldDB" id="A0A068RND1"/>
<dbReference type="OrthoDB" id="9450131at2759"/>
<feature type="compositionally biased region" description="Low complexity" evidence="8">
    <location>
        <begin position="416"/>
        <end position="439"/>
    </location>
</feature>
<comment type="caution">
    <text evidence="10">The sequence shown here is derived from an EMBL/GenBank/DDBJ whole genome shotgun (WGS) entry which is preliminary data.</text>
</comment>
<dbReference type="SMART" id="SM00028">
    <property type="entry name" value="TPR"/>
    <property type="match status" value="3"/>
</dbReference>
<dbReference type="FunFam" id="1.25.40.10:FF:000017">
    <property type="entry name" value="NADPH oxidase regulator NoxR"/>
    <property type="match status" value="1"/>
</dbReference>
<keyword evidence="4" id="KW-0963">Cytoplasm</keyword>
<dbReference type="PANTHER" id="PTHR15175">
    <property type="entry name" value="NEUTROPHIL CYTOSOLIC FACTOR 2, NEUTROPHIL NADPH OXIDASE FACTOR 2"/>
    <property type="match status" value="1"/>
</dbReference>
<feature type="region of interest" description="Disordered" evidence="8">
    <location>
        <begin position="274"/>
        <end position="340"/>
    </location>
</feature>
<dbReference type="PROSITE" id="PS50005">
    <property type="entry name" value="TPR"/>
    <property type="match status" value="1"/>
</dbReference>
<keyword evidence="5" id="KW-0677">Repeat</keyword>
<evidence type="ECO:0000256" key="3">
    <source>
        <dbReference type="ARBA" id="ARBA00022443"/>
    </source>
</evidence>
<evidence type="ECO:0000256" key="2">
    <source>
        <dbReference type="ARBA" id="ARBA00008051"/>
    </source>
</evidence>
<dbReference type="Proteomes" id="UP000027586">
    <property type="component" value="Unassembled WGS sequence"/>
</dbReference>
<reference evidence="10" key="1">
    <citation type="submission" date="2013-08" db="EMBL/GenBank/DDBJ databases">
        <title>Gene expansion shapes genome architecture in the human pathogen Lichtheimia corymbifera: an evolutionary genomics analysis in the ancient terrestrial Mucorales (Mucoromycotina).</title>
        <authorList>
            <person name="Schwartze V.U."/>
            <person name="Winter S."/>
            <person name="Shelest E."/>
            <person name="Marcet-Houben M."/>
            <person name="Horn F."/>
            <person name="Wehner S."/>
            <person name="Hoffmann K."/>
            <person name="Riege K."/>
            <person name="Sammeth M."/>
            <person name="Nowrousian M."/>
            <person name="Valiante V."/>
            <person name="Linde J."/>
            <person name="Jacobsen I.D."/>
            <person name="Marz M."/>
            <person name="Brakhage A.A."/>
            <person name="Gabaldon T."/>
            <person name="Bocker S."/>
            <person name="Voigt K."/>
        </authorList>
    </citation>
    <scope>NUCLEOTIDE SEQUENCE [LARGE SCALE GENOMIC DNA]</scope>
    <source>
        <strain evidence="10">FSU 9682</strain>
    </source>
</reference>
<dbReference type="Gene3D" id="3.10.20.90">
    <property type="entry name" value="Phosphatidylinositol 3-kinase Catalytic Subunit, Chain A, domain 1"/>
    <property type="match status" value="1"/>
</dbReference>
<dbReference type="Gene3D" id="1.25.40.10">
    <property type="entry name" value="Tetratricopeptide repeat domain"/>
    <property type="match status" value="1"/>
</dbReference>
<name>A0A068RND1_9FUNG</name>
<comment type="subcellular location">
    <subcellularLocation>
        <location evidence="1">Cytoplasm</location>
    </subcellularLocation>
</comment>
<evidence type="ECO:0000313" key="11">
    <source>
        <dbReference type="Proteomes" id="UP000027586"/>
    </source>
</evidence>
<evidence type="ECO:0000259" key="9">
    <source>
        <dbReference type="PROSITE" id="PS51745"/>
    </source>
</evidence>
<feature type="compositionally biased region" description="Pro residues" evidence="8">
    <location>
        <begin position="286"/>
        <end position="296"/>
    </location>
</feature>
<dbReference type="PANTHER" id="PTHR15175:SF0">
    <property type="entry name" value="SH3 DOMAIN-CONTAINING PROTEIN C23A1.17"/>
    <property type="match status" value="1"/>
</dbReference>
<feature type="repeat" description="TPR" evidence="7">
    <location>
        <begin position="37"/>
        <end position="70"/>
    </location>
</feature>
<keyword evidence="11" id="KW-1185">Reference proteome</keyword>
<dbReference type="InterPro" id="IPR000270">
    <property type="entry name" value="PB1_dom"/>
</dbReference>
<evidence type="ECO:0000256" key="5">
    <source>
        <dbReference type="ARBA" id="ARBA00022737"/>
    </source>
</evidence>
<dbReference type="STRING" id="1263082.A0A068RND1"/>
<keyword evidence="3" id="KW-0728">SH3 domain</keyword>
<proteinExistence type="inferred from homology"/>
<sequence length="561" mass="63683">MDTNYYELQEWINACRCYDSRDYDKALRIFMTIGDNAKMHFNIGVIFSIMQDHHRALAAFKKALKMDPFLAVASFQKGVSHFALGEMDQACQAFDLAQKKLRGNPIINYHQLGLAFRLYECEVLFNRGICHLNMGKIDAGLTDLYFAQKAKMTEEHSVVDQAIRDRGDGYSVYSIPPGVLFRPPEYKVQQLRGGGYTGTAACGGAKRNNNSILVPPVHQHHWTQHLPMIDTTHRKPTTATKPRATIEDVATAHKTCRPKRPPAAPPLFENERGMLQEQQQQQQQPLSPPLSPPPPSKTTSKPTEMQGWKFVDQRHQQQSNPQPATTRRQPSLSNTQNTGWLRPEVEKKLLHENTTSHHLQTPLSIPKVQHNNHSYHVNAMDTMSSYGDALDEELEKVYANLDAYLKNDLVSDAEQSTSSSSSSSRSTSDSSTRSTQQDTITNKRKPVVVQHNQHNEPCSMKKEKSHTFMPSKLKIKAHYHDTRVLVVPSDIQFDDLLARIRVKFDSAQPLRLQYKDEENELVLMIDQDDLAMARHIARLRSNHKTSQSSGGLEKLELWCLA</sequence>
<feature type="compositionally biased region" description="Low complexity" evidence="8">
    <location>
        <begin position="275"/>
        <end position="285"/>
    </location>
</feature>
<dbReference type="InterPro" id="IPR053793">
    <property type="entry name" value="PB1-like"/>
</dbReference>
<dbReference type="PROSITE" id="PS50293">
    <property type="entry name" value="TPR_REGION"/>
    <property type="match status" value="1"/>
</dbReference>
<gene>
    <name evidence="10" type="ORF">LCOR_03082.1</name>
</gene>
<dbReference type="Pfam" id="PF00564">
    <property type="entry name" value="PB1"/>
    <property type="match status" value="1"/>
</dbReference>
<keyword evidence="6 7" id="KW-0802">TPR repeat</keyword>
<dbReference type="Pfam" id="PF13181">
    <property type="entry name" value="TPR_8"/>
    <property type="match status" value="1"/>
</dbReference>
<feature type="region of interest" description="Disordered" evidence="8">
    <location>
        <begin position="411"/>
        <end position="447"/>
    </location>
</feature>
<dbReference type="CDD" id="cd05992">
    <property type="entry name" value="PB1"/>
    <property type="match status" value="1"/>
</dbReference>
<evidence type="ECO:0000256" key="4">
    <source>
        <dbReference type="ARBA" id="ARBA00022490"/>
    </source>
</evidence>
<dbReference type="InterPro" id="IPR051864">
    <property type="entry name" value="NCF2_NOXA1"/>
</dbReference>
<evidence type="ECO:0000256" key="1">
    <source>
        <dbReference type="ARBA" id="ARBA00004496"/>
    </source>
</evidence>
<evidence type="ECO:0000256" key="8">
    <source>
        <dbReference type="SAM" id="MobiDB-lite"/>
    </source>
</evidence>
<feature type="domain" description="PB1" evidence="9">
    <location>
        <begin position="472"/>
        <end position="546"/>
    </location>
</feature>
<dbReference type="SUPFAM" id="SSF54277">
    <property type="entry name" value="CAD &amp; PB1 domains"/>
    <property type="match status" value="1"/>
</dbReference>
<comment type="similarity">
    <text evidence="2">Belongs to the NCF2/NOXA1 family.</text>
</comment>
<evidence type="ECO:0000313" key="10">
    <source>
        <dbReference type="EMBL" id="CDH51484.1"/>
    </source>
</evidence>
<dbReference type="VEuPathDB" id="FungiDB:LCOR_03082.1"/>
<accession>A0A068RND1</accession>
<evidence type="ECO:0000256" key="7">
    <source>
        <dbReference type="PROSITE-ProRule" id="PRU00339"/>
    </source>
</evidence>
<evidence type="ECO:0000256" key="6">
    <source>
        <dbReference type="ARBA" id="ARBA00022803"/>
    </source>
</evidence>
<dbReference type="PROSITE" id="PS51745">
    <property type="entry name" value="PB1"/>
    <property type="match status" value="1"/>
</dbReference>
<feature type="compositionally biased region" description="Polar residues" evidence="8">
    <location>
        <begin position="316"/>
        <end position="339"/>
    </location>
</feature>
<dbReference type="SUPFAM" id="SSF48452">
    <property type="entry name" value="TPR-like"/>
    <property type="match status" value="1"/>
</dbReference>
<dbReference type="InterPro" id="IPR019734">
    <property type="entry name" value="TPR_rpt"/>
</dbReference>
<dbReference type="EMBL" id="CBTN010000010">
    <property type="protein sequence ID" value="CDH51484.1"/>
    <property type="molecule type" value="Genomic_DNA"/>
</dbReference>
<organism evidence="10 11">
    <name type="scientific">Lichtheimia corymbifera JMRC:FSU:9682</name>
    <dbReference type="NCBI Taxonomy" id="1263082"/>
    <lineage>
        <taxon>Eukaryota</taxon>
        <taxon>Fungi</taxon>
        <taxon>Fungi incertae sedis</taxon>
        <taxon>Mucoromycota</taxon>
        <taxon>Mucoromycotina</taxon>
        <taxon>Mucoromycetes</taxon>
        <taxon>Mucorales</taxon>
        <taxon>Lichtheimiaceae</taxon>
        <taxon>Lichtheimia</taxon>
    </lineage>
</organism>
<dbReference type="SMART" id="SM00666">
    <property type="entry name" value="PB1"/>
    <property type="match status" value="1"/>
</dbReference>
<protein>
    <submittedName>
        <fullName evidence="10">Pb1 domain protein</fullName>
    </submittedName>
</protein>
<dbReference type="GO" id="GO:0005737">
    <property type="term" value="C:cytoplasm"/>
    <property type="evidence" value="ECO:0007669"/>
    <property type="project" value="UniProtKB-SubCell"/>
</dbReference>